<feature type="domain" description="Fibronectin type-III" evidence="1">
    <location>
        <begin position="864"/>
        <end position="945"/>
    </location>
</feature>
<dbReference type="RefSeq" id="WP_378093096.1">
    <property type="nucleotide sequence ID" value="NZ_JBHSEP010000002.1"/>
</dbReference>
<dbReference type="SUPFAM" id="SSF49785">
    <property type="entry name" value="Galactose-binding domain-like"/>
    <property type="match status" value="1"/>
</dbReference>
<feature type="domain" description="PA14" evidence="2">
    <location>
        <begin position="479"/>
        <end position="616"/>
    </location>
</feature>
<protein>
    <submittedName>
        <fullName evidence="3">Fibronectin type III domain-containing protein</fullName>
    </submittedName>
</protein>
<evidence type="ECO:0000313" key="4">
    <source>
        <dbReference type="Proteomes" id="UP001596028"/>
    </source>
</evidence>
<keyword evidence="4" id="KW-1185">Reference proteome</keyword>
<dbReference type="SUPFAM" id="SSF49265">
    <property type="entry name" value="Fibronectin type III"/>
    <property type="match status" value="5"/>
</dbReference>
<dbReference type="PANTHER" id="PTHR24099">
    <property type="entry name" value="E3 UBIQUITIN-PROTEIN LIGASE TRIM36-RELATED"/>
    <property type="match status" value="1"/>
</dbReference>
<dbReference type="InterPro" id="IPR050617">
    <property type="entry name" value="E3_ligase_FN3/SPRY"/>
</dbReference>
<name>A0ABV9F6T3_9BACL</name>
<accession>A0ABV9F6T3</accession>
<feature type="domain" description="Fibronectin type-III" evidence="1">
    <location>
        <begin position="1189"/>
        <end position="1273"/>
    </location>
</feature>
<dbReference type="Proteomes" id="UP001596028">
    <property type="component" value="Unassembled WGS sequence"/>
</dbReference>
<feature type="domain" description="Fibronectin type-III" evidence="1">
    <location>
        <begin position="702"/>
        <end position="782"/>
    </location>
</feature>
<dbReference type="SMART" id="SM00060">
    <property type="entry name" value="FN3"/>
    <property type="match status" value="8"/>
</dbReference>
<dbReference type="Gene3D" id="2.60.40.10">
    <property type="entry name" value="Immunoglobulins"/>
    <property type="match status" value="7"/>
</dbReference>
<evidence type="ECO:0000259" key="1">
    <source>
        <dbReference type="PROSITE" id="PS50853"/>
    </source>
</evidence>
<gene>
    <name evidence="3" type="ORF">ACFO3S_05425</name>
</gene>
<feature type="domain" description="Fibronectin type-III" evidence="1">
    <location>
        <begin position="783"/>
        <end position="863"/>
    </location>
</feature>
<dbReference type="Gene3D" id="3.90.182.10">
    <property type="entry name" value="Toxin - Anthrax Protective Antigen,domain 1"/>
    <property type="match status" value="1"/>
</dbReference>
<dbReference type="EMBL" id="JBHSEP010000002">
    <property type="protein sequence ID" value="MFC4597671.1"/>
    <property type="molecule type" value="Genomic_DNA"/>
</dbReference>
<dbReference type="InterPro" id="IPR036116">
    <property type="entry name" value="FN3_sf"/>
</dbReference>
<dbReference type="Pfam" id="PF00041">
    <property type="entry name" value="fn3"/>
    <property type="match status" value="2"/>
</dbReference>
<dbReference type="InterPro" id="IPR003961">
    <property type="entry name" value="FN3_dom"/>
</dbReference>
<feature type="domain" description="Fibronectin type-III" evidence="1">
    <location>
        <begin position="946"/>
        <end position="1026"/>
    </location>
</feature>
<dbReference type="Pfam" id="PF07691">
    <property type="entry name" value="PA14"/>
    <property type="match status" value="1"/>
</dbReference>
<dbReference type="InterPro" id="IPR037524">
    <property type="entry name" value="PA14/GLEYA"/>
</dbReference>
<proteinExistence type="predicted"/>
<sequence length="1375" mass="148887">MSGRIVSRLAIVLCFVFLVQIIVPSSWNSPVQASSESPDIRIQFTSPLAPAAGGYLPDYGEPYGERNGYTYGWNFDHTLYTVNEAVYGSSLLDSAIEMQAGGQWEIALPVGSYEVEISVGHAVYGSTTTLQVEDVAFWDHVVLPAGGLDKVKKRVQLNDGRLTLKGDPVSPSAFIHTVEITKIVPVNRSTSLPYIGLPAELNNVPGDKVILSGSQRNEHNAISSVRVKELGQAIDNYMNEQIFVMEQRIAAMEQQAKSCADCKASDLESAILGSSSEYVVMKAGHLNLDASATFGSPSKPVFLILDGLNTNRNLTLTVYGTLVVKGNLNANTNLTLSLNAPDQQSAGKGDMWIGGTLHLNNDSVVRAAGDMAAGSLIYNNGQLNVQADRLLVVDNMHINTKVDMTIRQEMLIGSLVSNNQTANINVSIGDAFIRDDIHVNNHLNIQTGGVVAIGGSITANQKPTIATGISANGQTKLHYRINGLLAEYYTEPNLTGETFTIVDENVNLRNKLPISNAGLNDGNMSVRWTGQITPYFTEMYEFEMDVRGGVKLWVNGVLLVDKWEETGNGKYSGSLVLEAGIEYDIRLEYANRGGQPQAVLNWASASGAKEIVPQSQLSPFPVPMLTATATENVVNAAWTTAFNANSYELEVDGVMHSLGSQSAFTHEPLEPGTLHKYRVRAVRGDIKGAWSVQQEVWTLPDVPANIRIHSTSNSLTLTWDEVVGASRYDIETYNTIIDNGNVTSYTELDLNPNLQRTFRVRAHNASGPGKWSAIVAKSTLPGATGALYTVATDTSIAVSWDAVSGADNYDIEVDGMIVGGLEATQYLHANLQPNTIHTYRVRSNNSEGSSGWSEAVQAVTLPSVPRHLRATTIAGDHILLEWDEVAGATSYDLEVNGVAVDVGTSTKYRHSGLEANTEHTYRVRARHHSVVGNWSEAVTYTTLSGVPLNLQTVSTSNEIILSWDPVIGSIGYEIEADGKVIPNGLSTTYVHAGLKPFTEHTYRVRAIGRAGAGPWSELLTATTGLDVPILSAQALSKTAISLSWTVVPGATTYEIMVDGEVVDVGNVTAYLHDGLPPYSWHAYRVRAKSGSLPGPWSAALIKATQLGTPVITRLYATSSEITVEWEAVPGATGYEVEADAVIVEVGPATTFVHRHLLPNTVHTYRVRAKSGNDVGDWSDWSKLSTQVTSPVTPTRFRAVANTHHIELQWDASPGSLNYDLEVDGRIITGITGTSFIHRDLVPNTMHVYRVRASNAVGSSPWSNKINPRTIPELTVDVGQGSMFNFVIVAPSLPDLTERTITVTYNPEQLEIQDLSAATPEIELEVGPIRGTNMSVSEIANGKIVFRVSNAKSTTVNIIRFIAKSNEASKITYFVE</sequence>
<dbReference type="SUPFAM" id="SSF56988">
    <property type="entry name" value="Anthrax protective antigen"/>
    <property type="match status" value="1"/>
</dbReference>
<dbReference type="PROSITE" id="PS50853">
    <property type="entry name" value="FN3"/>
    <property type="match status" value="6"/>
</dbReference>
<reference evidence="4" key="1">
    <citation type="journal article" date="2019" name="Int. J. Syst. Evol. Microbiol.">
        <title>The Global Catalogue of Microorganisms (GCM) 10K type strain sequencing project: providing services to taxonomists for standard genome sequencing and annotation.</title>
        <authorList>
            <consortium name="The Broad Institute Genomics Platform"/>
            <consortium name="The Broad Institute Genome Sequencing Center for Infectious Disease"/>
            <person name="Wu L."/>
            <person name="Ma J."/>
        </authorList>
    </citation>
    <scope>NUCLEOTIDE SEQUENCE [LARGE SCALE GENOMIC DNA]</scope>
    <source>
        <strain evidence="4">CCUG 49571</strain>
    </source>
</reference>
<dbReference type="Gene3D" id="2.60.120.430">
    <property type="entry name" value="Galactose-binding lectin"/>
    <property type="match status" value="1"/>
</dbReference>
<dbReference type="SMART" id="SM00758">
    <property type="entry name" value="PA14"/>
    <property type="match status" value="1"/>
</dbReference>
<organism evidence="3 4">
    <name type="scientific">Cohnella hongkongensis</name>
    <dbReference type="NCBI Taxonomy" id="178337"/>
    <lineage>
        <taxon>Bacteria</taxon>
        <taxon>Bacillati</taxon>
        <taxon>Bacillota</taxon>
        <taxon>Bacilli</taxon>
        <taxon>Bacillales</taxon>
        <taxon>Paenibacillaceae</taxon>
        <taxon>Cohnella</taxon>
    </lineage>
</organism>
<dbReference type="CDD" id="cd00063">
    <property type="entry name" value="FN3"/>
    <property type="match status" value="7"/>
</dbReference>
<evidence type="ECO:0000313" key="3">
    <source>
        <dbReference type="EMBL" id="MFC4597671.1"/>
    </source>
</evidence>
<feature type="domain" description="Fibronectin type-III" evidence="1">
    <location>
        <begin position="1105"/>
        <end position="1188"/>
    </location>
</feature>
<dbReference type="InterPro" id="IPR011658">
    <property type="entry name" value="PA14_dom"/>
</dbReference>
<dbReference type="InterPro" id="IPR013783">
    <property type="entry name" value="Ig-like_fold"/>
</dbReference>
<evidence type="ECO:0000259" key="2">
    <source>
        <dbReference type="PROSITE" id="PS51820"/>
    </source>
</evidence>
<dbReference type="PROSITE" id="PS51820">
    <property type="entry name" value="PA14"/>
    <property type="match status" value="1"/>
</dbReference>
<dbReference type="InterPro" id="IPR008979">
    <property type="entry name" value="Galactose-bd-like_sf"/>
</dbReference>
<dbReference type="PANTHER" id="PTHR24099:SF11">
    <property type="entry name" value="FIBRONECTIN TYPE III DOMAIN-CONTAINING 3BA-RELATED"/>
    <property type="match status" value="1"/>
</dbReference>
<comment type="caution">
    <text evidence="3">The sequence shown here is derived from an EMBL/GenBank/DDBJ whole genome shotgun (WGS) entry which is preliminary data.</text>
</comment>